<dbReference type="Gene3D" id="3.40.50.2000">
    <property type="entry name" value="Glycogen Phosphorylase B"/>
    <property type="match status" value="2"/>
</dbReference>
<dbReference type="Pfam" id="PF13692">
    <property type="entry name" value="Glyco_trans_1_4"/>
    <property type="match status" value="1"/>
</dbReference>
<reference evidence="1 2" key="1">
    <citation type="submission" date="2020-12" db="EMBL/GenBank/DDBJ databases">
        <title>Geomonas sp. Red259, isolated from paddy soil.</title>
        <authorList>
            <person name="Xu Z."/>
            <person name="Zhang Z."/>
            <person name="Masuda Y."/>
            <person name="Itoh H."/>
            <person name="Senoo K."/>
        </authorList>
    </citation>
    <scope>NUCLEOTIDE SEQUENCE [LARGE SCALE GENOMIC DNA]</scope>
    <source>
        <strain evidence="1 2">Red259</strain>
    </source>
</reference>
<sequence length="446" mass="48356">MTDAKLQIVQLNTLDTVGGAAGVTGTLHEYFRSRGHFSLRVVGRKLGQDPDTVELRSAVRPSLLGRVGQFGRTVRRRAGLFAGLEDPGDPASRHLESILPTGNEIIVCHNLHGGYFDLAGLADLSLRHPVVLVLHDAWLLAGHCAHSFDCDKWRSGCGGCPYLEVQYSLTRDTSHENWERKRDIYRRCRLHVITPSQWLMDKVEDSILKPAVIQSRVINNGVDSSIFCPGARGGARQQLGISGDEHVVMFAAHGIRESIWKDYATMRSAVAKAAQALPYQRLRFLAVGESAPDEHLGAATVTFVPHQAPSELAAFYRAADLYIHAARAENFPNTVLEALSCGTPVVATAVGGIPEQVKGLRLDGDASGLNLYGPGEATGVLTPAGDAEGLGFALCHLLGNKSLLEQLSVSAAKDAKERFSINRTGAQYLDFFDEVAAGFGRKRRDD</sequence>
<evidence type="ECO:0000313" key="1">
    <source>
        <dbReference type="EMBL" id="MBJ6799244.1"/>
    </source>
</evidence>
<dbReference type="PANTHER" id="PTHR12526">
    <property type="entry name" value="GLYCOSYLTRANSFERASE"/>
    <property type="match status" value="1"/>
</dbReference>
<keyword evidence="2" id="KW-1185">Reference proteome</keyword>
<protein>
    <submittedName>
        <fullName evidence="1">Glycosyltransferase</fullName>
    </submittedName>
</protein>
<dbReference type="SUPFAM" id="SSF53756">
    <property type="entry name" value="UDP-Glycosyltransferase/glycogen phosphorylase"/>
    <property type="match status" value="1"/>
</dbReference>
<dbReference type="RefSeq" id="WP_199393758.1">
    <property type="nucleotide sequence ID" value="NZ_JAEMHK010000002.1"/>
</dbReference>
<evidence type="ECO:0000313" key="2">
    <source>
        <dbReference type="Proteomes" id="UP000641025"/>
    </source>
</evidence>
<proteinExistence type="predicted"/>
<dbReference type="EMBL" id="JAEMHK010000002">
    <property type="protein sequence ID" value="MBJ6799244.1"/>
    <property type="molecule type" value="Genomic_DNA"/>
</dbReference>
<dbReference type="Proteomes" id="UP000641025">
    <property type="component" value="Unassembled WGS sequence"/>
</dbReference>
<organism evidence="1 2">
    <name type="scientific">Geomonas propionica</name>
    <dbReference type="NCBI Taxonomy" id="2798582"/>
    <lineage>
        <taxon>Bacteria</taxon>
        <taxon>Pseudomonadati</taxon>
        <taxon>Thermodesulfobacteriota</taxon>
        <taxon>Desulfuromonadia</taxon>
        <taxon>Geobacterales</taxon>
        <taxon>Geobacteraceae</taxon>
        <taxon>Geomonas</taxon>
    </lineage>
</organism>
<comment type="caution">
    <text evidence="1">The sequence shown here is derived from an EMBL/GenBank/DDBJ whole genome shotgun (WGS) entry which is preliminary data.</text>
</comment>
<accession>A0ABS0YMM6</accession>
<name>A0ABS0YMM6_9BACT</name>
<gene>
    <name evidence="1" type="ORF">JFN90_03735</name>
</gene>